<reference evidence="1" key="1">
    <citation type="submission" date="2020-11" db="EMBL/GenBank/DDBJ databases">
        <authorList>
            <person name="Tran Van P."/>
        </authorList>
    </citation>
    <scope>NUCLEOTIDE SEQUENCE</scope>
</reference>
<sequence>MKPKARSMVTDGRNSLSVRFPTGAEATMGNVLTSSQAANQPSVEWAAHSNAFYTLAMVDPDLFGRNGTNYGQLKHWLVVNIAGADLQNGRQLTEFIPCPPEAPDFIGQPIGIDYYLAQFDI</sequence>
<dbReference type="EMBL" id="CAJPIZ010026959">
    <property type="protein sequence ID" value="CAG2119139.1"/>
    <property type="molecule type" value="Genomic_DNA"/>
</dbReference>
<keyword evidence="2" id="KW-1185">Reference proteome</keyword>
<gene>
    <name evidence="1" type="ORF">OSB1V03_LOCUS19088</name>
</gene>
<dbReference type="AlphaFoldDB" id="A0A7R9LJY0"/>
<dbReference type="PANTHER" id="PTHR11362">
    <property type="entry name" value="PHOSPHATIDYLETHANOLAMINE-BINDING PROTEIN"/>
    <property type="match status" value="1"/>
</dbReference>
<dbReference type="Pfam" id="PF01161">
    <property type="entry name" value="PBP"/>
    <property type="match status" value="1"/>
</dbReference>
<dbReference type="InterPro" id="IPR008914">
    <property type="entry name" value="PEBP"/>
</dbReference>
<evidence type="ECO:0000313" key="1">
    <source>
        <dbReference type="EMBL" id="CAD7642331.1"/>
    </source>
</evidence>
<evidence type="ECO:0000313" key="2">
    <source>
        <dbReference type="Proteomes" id="UP000759131"/>
    </source>
</evidence>
<dbReference type="SUPFAM" id="SSF49777">
    <property type="entry name" value="PEBP-like"/>
    <property type="match status" value="1"/>
</dbReference>
<dbReference type="OrthoDB" id="2153661at2759"/>
<dbReference type="EMBL" id="OC881534">
    <property type="protein sequence ID" value="CAD7642331.1"/>
    <property type="molecule type" value="Genomic_DNA"/>
</dbReference>
<protein>
    <submittedName>
        <fullName evidence="1">Uncharacterized protein</fullName>
    </submittedName>
</protein>
<dbReference type="Gene3D" id="3.90.280.10">
    <property type="entry name" value="PEBP-like"/>
    <property type="match status" value="1"/>
</dbReference>
<dbReference type="Proteomes" id="UP000759131">
    <property type="component" value="Unassembled WGS sequence"/>
</dbReference>
<organism evidence="1">
    <name type="scientific">Medioppia subpectinata</name>
    <dbReference type="NCBI Taxonomy" id="1979941"/>
    <lineage>
        <taxon>Eukaryota</taxon>
        <taxon>Metazoa</taxon>
        <taxon>Ecdysozoa</taxon>
        <taxon>Arthropoda</taxon>
        <taxon>Chelicerata</taxon>
        <taxon>Arachnida</taxon>
        <taxon>Acari</taxon>
        <taxon>Acariformes</taxon>
        <taxon>Sarcoptiformes</taxon>
        <taxon>Oribatida</taxon>
        <taxon>Brachypylina</taxon>
        <taxon>Oppioidea</taxon>
        <taxon>Oppiidae</taxon>
        <taxon>Medioppia</taxon>
    </lineage>
</organism>
<proteinExistence type="predicted"/>
<dbReference type="InterPro" id="IPR035810">
    <property type="entry name" value="PEBP_euk"/>
</dbReference>
<name>A0A7R9LJY0_9ACAR</name>
<dbReference type="InterPro" id="IPR036610">
    <property type="entry name" value="PEBP-like_sf"/>
</dbReference>
<dbReference type="PANTHER" id="PTHR11362:SF82">
    <property type="entry name" value="PHOSPHATIDYLETHANOLAMINE-BINDING PROTEIN 4"/>
    <property type="match status" value="1"/>
</dbReference>
<accession>A0A7R9LJY0</accession>